<feature type="transmembrane region" description="Helical" evidence="1">
    <location>
        <begin position="21"/>
        <end position="45"/>
    </location>
</feature>
<accession>A0A7D5E710</accession>
<dbReference type="GeneID" id="55820738"/>
<organism evidence="2 3">
    <name type="scientific">Methanolobus zinderi</name>
    <dbReference type="NCBI Taxonomy" id="536044"/>
    <lineage>
        <taxon>Archaea</taxon>
        <taxon>Methanobacteriati</taxon>
        <taxon>Methanobacteriota</taxon>
        <taxon>Stenosarchaea group</taxon>
        <taxon>Methanomicrobia</taxon>
        <taxon>Methanosarcinales</taxon>
        <taxon>Methanosarcinaceae</taxon>
        <taxon>Methanolobus</taxon>
    </lineage>
</organism>
<reference evidence="2 3" key="1">
    <citation type="submission" date="2020-06" db="EMBL/GenBank/DDBJ databases">
        <title>Methanolobus halotolerans sp. nov., isolated from a saline lake Tus in Siberia.</title>
        <authorList>
            <person name="Shen Y."/>
            <person name="Chen S.-C."/>
            <person name="Lai M.-C."/>
            <person name="Huang H.-H."/>
            <person name="Chiu H.-H."/>
            <person name="Tang S.-L."/>
            <person name="Rogozin D.Y."/>
            <person name="Degermendzhy A.G."/>
        </authorList>
    </citation>
    <scope>NUCLEOTIDE SEQUENCE [LARGE SCALE GENOMIC DNA]</scope>
    <source>
        <strain evidence="2 3">DSM 21339</strain>
    </source>
</reference>
<evidence type="ECO:0000256" key="1">
    <source>
        <dbReference type="SAM" id="Phobius"/>
    </source>
</evidence>
<dbReference type="KEGG" id="mzi:HWN40_03645"/>
<name>A0A7D5E710_9EURY</name>
<dbReference type="OrthoDB" id="147965at2157"/>
<keyword evidence="1" id="KW-1133">Transmembrane helix</keyword>
<dbReference type="EMBL" id="CP058215">
    <property type="protein sequence ID" value="QLC49419.1"/>
    <property type="molecule type" value="Genomic_DNA"/>
</dbReference>
<keyword evidence="3" id="KW-1185">Reference proteome</keyword>
<keyword evidence="1" id="KW-0472">Membrane</keyword>
<dbReference type="Proteomes" id="UP000509594">
    <property type="component" value="Chromosome"/>
</dbReference>
<dbReference type="Pfam" id="PF09919">
    <property type="entry name" value="DUF2149"/>
    <property type="match status" value="1"/>
</dbReference>
<protein>
    <submittedName>
        <fullName evidence="2">DUF2149 domain-containing protein</fullName>
    </submittedName>
</protein>
<dbReference type="AlphaFoldDB" id="A0A7D5E710"/>
<gene>
    <name evidence="2" type="ORF">HWN40_03645</name>
</gene>
<proteinExistence type="predicted"/>
<sequence>MKRRRRYRRTGLLTNEDEQSPLTGVANLFDIAMVFSVALLIALVMSYQLPELLSPTDDITIVKNPGQQDMKIIVKDQGKPIEVLNMTDEIGGGTGEALGTAYKLADGRVVYVPEEENKTST</sequence>
<dbReference type="InterPro" id="IPR018676">
    <property type="entry name" value="DUF2149"/>
</dbReference>
<evidence type="ECO:0000313" key="2">
    <source>
        <dbReference type="EMBL" id="QLC49419.1"/>
    </source>
</evidence>
<keyword evidence="1" id="KW-0812">Transmembrane</keyword>
<evidence type="ECO:0000313" key="3">
    <source>
        <dbReference type="Proteomes" id="UP000509594"/>
    </source>
</evidence>
<dbReference type="RefSeq" id="WP_176964482.1">
    <property type="nucleotide sequence ID" value="NZ_CP058215.1"/>
</dbReference>